<sequence length="63" mass="6991">MSEVLRFIGQLRTSISPRYGYTAFIGRLNPLGIILSSLLMTLFYVGGQLVQIKLGLSFLLRTG</sequence>
<evidence type="ECO:0000256" key="1">
    <source>
        <dbReference type="SAM" id="Phobius"/>
    </source>
</evidence>
<evidence type="ECO:0000313" key="2">
    <source>
        <dbReference type="EMBL" id="AUB41452.1"/>
    </source>
</evidence>
<keyword evidence="1" id="KW-0812">Transmembrane</keyword>
<accession>A0A2K8T189</accession>
<keyword evidence="1" id="KW-0472">Membrane</keyword>
<dbReference type="AlphaFoldDB" id="A0A2K8T189"/>
<dbReference type="RefSeq" id="WP_263983282.1">
    <property type="nucleotide sequence ID" value="NZ_CAWNNC010000001.1"/>
</dbReference>
<keyword evidence="3" id="KW-1185">Reference proteome</keyword>
<proteinExistence type="predicted"/>
<protein>
    <submittedName>
        <fullName evidence="2">ABC-type putative transport system, permease component</fullName>
    </submittedName>
</protein>
<feature type="transmembrane region" description="Helical" evidence="1">
    <location>
        <begin position="21"/>
        <end position="45"/>
    </location>
</feature>
<dbReference type="KEGG" id="nfl:COO91_07500"/>
<gene>
    <name evidence="2" type="ORF">COO91_07500</name>
</gene>
<reference evidence="2 3" key="1">
    <citation type="submission" date="2017-11" db="EMBL/GenBank/DDBJ databases">
        <title>Complete genome of a free-living desiccation-tolerant cyanobacterium and its photosynthetic adaptation to extreme terrestrial habitat.</title>
        <authorList>
            <person name="Shang J."/>
        </authorList>
    </citation>
    <scope>NUCLEOTIDE SEQUENCE [LARGE SCALE GENOMIC DNA]</scope>
    <source>
        <strain evidence="2 3">CCNUN1</strain>
    </source>
</reference>
<keyword evidence="1" id="KW-1133">Transmembrane helix</keyword>
<evidence type="ECO:0000313" key="3">
    <source>
        <dbReference type="Proteomes" id="UP000232003"/>
    </source>
</evidence>
<dbReference type="EMBL" id="CP024785">
    <property type="protein sequence ID" value="AUB41452.1"/>
    <property type="molecule type" value="Genomic_DNA"/>
</dbReference>
<name>A0A2K8T189_9NOSO</name>
<organism evidence="2 3">
    <name type="scientific">Nostoc flagelliforme CCNUN1</name>
    <dbReference type="NCBI Taxonomy" id="2038116"/>
    <lineage>
        <taxon>Bacteria</taxon>
        <taxon>Bacillati</taxon>
        <taxon>Cyanobacteriota</taxon>
        <taxon>Cyanophyceae</taxon>
        <taxon>Nostocales</taxon>
        <taxon>Nostocaceae</taxon>
        <taxon>Nostoc</taxon>
    </lineage>
</organism>
<dbReference type="Proteomes" id="UP000232003">
    <property type="component" value="Chromosome"/>
</dbReference>